<dbReference type="Proteomes" id="UP000824242">
    <property type="component" value="Unassembled WGS sequence"/>
</dbReference>
<protein>
    <recommendedName>
        <fullName evidence="1">Phage tail assembly chaperone-like domain-containing protein</fullName>
    </recommendedName>
</protein>
<dbReference type="EMBL" id="DVGZ01000106">
    <property type="protein sequence ID" value="HIR47916.1"/>
    <property type="molecule type" value="Genomic_DNA"/>
</dbReference>
<name>A0A9D1ANM5_9FIRM</name>
<evidence type="ECO:0000313" key="3">
    <source>
        <dbReference type="Proteomes" id="UP000824242"/>
    </source>
</evidence>
<gene>
    <name evidence="2" type="ORF">IAB89_09730</name>
</gene>
<dbReference type="AlphaFoldDB" id="A0A9D1ANM5"/>
<sequence length="103" mass="11506">MIQTKDAIAKARALLGTPYAQLDCINLIKAVIRNAPGGVPTYTTAHTNALWDSYGMSAKYRDLTWRQEGTAGARAAYRQALRDVPQQEGFPDRVKWPQMPENQ</sequence>
<comment type="caution">
    <text evidence="2">The sequence shown here is derived from an EMBL/GenBank/DDBJ whole genome shotgun (WGS) entry which is preliminary data.</text>
</comment>
<evidence type="ECO:0000313" key="2">
    <source>
        <dbReference type="EMBL" id="HIR47916.1"/>
    </source>
</evidence>
<feature type="domain" description="Phage tail assembly chaperone-like" evidence="1">
    <location>
        <begin position="73"/>
        <end position="101"/>
    </location>
</feature>
<organism evidence="2 3">
    <name type="scientific">Candidatus Caccousia avicola</name>
    <dbReference type="NCBI Taxonomy" id="2840721"/>
    <lineage>
        <taxon>Bacteria</taxon>
        <taxon>Bacillati</taxon>
        <taxon>Bacillota</taxon>
        <taxon>Clostridia</taxon>
        <taxon>Eubacteriales</taxon>
        <taxon>Oscillospiraceae</taxon>
        <taxon>Oscillospiraceae incertae sedis</taxon>
        <taxon>Candidatus Caccousia</taxon>
    </lineage>
</organism>
<reference evidence="2" key="1">
    <citation type="submission" date="2020-10" db="EMBL/GenBank/DDBJ databases">
        <authorList>
            <person name="Gilroy R."/>
        </authorList>
    </citation>
    <scope>NUCLEOTIDE SEQUENCE</scope>
    <source>
        <strain evidence="2">ChiSxjej1B13-7958</strain>
    </source>
</reference>
<proteinExistence type="predicted"/>
<dbReference type="InterPro" id="IPR031893">
    <property type="entry name" value="Phage_tail_APC"/>
</dbReference>
<dbReference type="Pfam" id="PF16778">
    <property type="entry name" value="Phage_tail_APC"/>
    <property type="match status" value="1"/>
</dbReference>
<reference evidence="2" key="2">
    <citation type="journal article" date="2021" name="PeerJ">
        <title>Extensive microbial diversity within the chicken gut microbiome revealed by metagenomics and culture.</title>
        <authorList>
            <person name="Gilroy R."/>
            <person name="Ravi A."/>
            <person name="Getino M."/>
            <person name="Pursley I."/>
            <person name="Horton D.L."/>
            <person name="Alikhan N.F."/>
            <person name="Baker D."/>
            <person name="Gharbi K."/>
            <person name="Hall N."/>
            <person name="Watson M."/>
            <person name="Adriaenssens E.M."/>
            <person name="Foster-Nyarko E."/>
            <person name="Jarju S."/>
            <person name="Secka A."/>
            <person name="Antonio M."/>
            <person name="Oren A."/>
            <person name="Chaudhuri R.R."/>
            <person name="La Ragione R."/>
            <person name="Hildebrand F."/>
            <person name="Pallen M.J."/>
        </authorList>
    </citation>
    <scope>NUCLEOTIDE SEQUENCE</scope>
    <source>
        <strain evidence="2">ChiSxjej1B13-7958</strain>
    </source>
</reference>
<accession>A0A9D1ANM5</accession>
<evidence type="ECO:0000259" key="1">
    <source>
        <dbReference type="Pfam" id="PF16778"/>
    </source>
</evidence>